<reference evidence="3" key="1">
    <citation type="submission" date="2021-01" db="EMBL/GenBank/DDBJ databases">
        <title>Adiantum capillus-veneris genome.</title>
        <authorList>
            <person name="Fang Y."/>
            <person name="Liao Q."/>
        </authorList>
    </citation>
    <scope>NUCLEOTIDE SEQUENCE</scope>
    <source>
        <strain evidence="3">H3</strain>
        <tissue evidence="3">Leaf</tissue>
    </source>
</reference>
<dbReference type="OrthoDB" id="10577132at2759"/>
<feature type="signal peptide" evidence="2">
    <location>
        <begin position="1"/>
        <end position="28"/>
    </location>
</feature>
<feature type="chain" id="PRO_5038452710" evidence="2">
    <location>
        <begin position="29"/>
        <end position="88"/>
    </location>
</feature>
<comment type="caution">
    <text evidence="3">The sequence shown here is derived from an EMBL/GenBank/DDBJ whole genome shotgun (WGS) entry which is preliminary data.</text>
</comment>
<protein>
    <submittedName>
        <fullName evidence="3">Uncharacterized protein</fullName>
    </submittedName>
</protein>
<evidence type="ECO:0000313" key="4">
    <source>
        <dbReference type="Proteomes" id="UP000886520"/>
    </source>
</evidence>
<sequence length="88" mass="9662">MALMKKTTWTGLIILLIVLAHNIETVQSRDIPTSSQVSQQSMNLLTSTSAKLGKEIDERLADYSLPEPNNSHNPKHKGSLPLKQQGAP</sequence>
<dbReference type="AlphaFoldDB" id="A0A9D4U9N9"/>
<accession>A0A9D4U9N9</accession>
<evidence type="ECO:0000256" key="1">
    <source>
        <dbReference type="SAM" id="MobiDB-lite"/>
    </source>
</evidence>
<keyword evidence="4" id="KW-1185">Reference proteome</keyword>
<gene>
    <name evidence="3" type="ORF">GOP47_0020590</name>
</gene>
<name>A0A9D4U9N9_ADICA</name>
<feature type="region of interest" description="Disordered" evidence="1">
    <location>
        <begin position="59"/>
        <end position="88"/>
    </location>
</feature>
<evidence type="ECO:0000256" key="2">
    <source>
        <dbReference type="SAM" id="SignalP"/>
    </source>
</evidence>
<organism evidence="3 4">
    <name type="scientific">Adiantum capillus-veneris</name>
    <name type="common">Maidenhair fern</name>
    <dbReference type="NCBI Taxonomy" id="13818"/>
    <lineage>
        <taxon>Eukaryota</taxon>
        <taxon>Viridiplantae</taxon>
        <taxon>Streptophyta</taxon>
        <taxon>Embryophyta</taxon>
        <taxon>Tracheophyta</taxon>
        <taxon>Polypodiopsida</taxon>
        <taxon>Polypodiidae</taxon>
        <taxon>Polypodiales</taxon>
        <taxon>Pteridineae</taxon>
        <taxon>Pteridaceae</taxon>
        <taxon>Vittarioideae</taxon>
        <taxon>Adiantum</taxon>
    </lineage>
</organism>
<evidence type="ECO:0000313" key="3">
    <source>
        <dbReference type="EMBL" id="KAI5063920.1"/>
    </source>
</evidence>
<dbReference type="Proteomes" id="UP000886520">
    <property type="component" value="Chromosome 20"/>
</dbReference>
<proteinExistence type="predicted"/>
<keyword evidence="2" id="KW-0732">Signal</keyword>
<dbReference type="EMBL" id="JABFUD020000020">
    <property type="protein sequence ID" value="KAI5063920.1"/>
    <property type="molecule type" value="Genomic_DNA"/>
</dbReference>